<organism evidence="2 3">
    <name type="scientific">Austropuccinia psidii MF-1</name>
    <dbReference type="NCBI Taxonomy" id="1389203"/>
    <lineage>
        <taxon>Eukaryota</taxon>
        <taxon>Fungi</taxon>
        <taxon>Dikarya</taxon>
        <taxon>Basidiomycota</taxon>
        <taxon>Pucciniomycotina</taxon>
        <taxon>Pucciniomycetes</taxon>
        <taxon>Pucciniales</taxon>
        <taxon>Sphaerophragmiaceae</taxon>
        <taxon>Austropuccinia</taxon>
    </lineage>
</organism>
<reference evidence="2" key="1">
    <citation type="submission" date="2021-03" db="EMBL/GenBank/DDBJ databases">
        <title>Draft genome sequence of rust myrtle Austropuccinia psidii MF-1, a brazilian biotype.</title>
        <authorList>
            <person name="Quecine M.C."/>
            <person name="Pachon D.M.R."/>
            <person name="Bonatelli M.L."/>
            <person name="Correr F.H."/>
            <person name="Franceschini L.M."/>
            <person name="Leite T.F."/>
            <person name="Margarido G.R.A."/>
            <person name="Almeida C.A."/>
            <person name="Ferrarezi J.A."/>
            <person name="Labate C.A."/>
        </authorList>
    </citation>
    <scope>NUCLEOTIDE SEQUENCE</scope>
    <source>
        <strain evidence="2">MF-1</strain>
    </source>
</reference>
<name>A0A9Q3PKL5_9BASI</name>
<feature type="compositionally biased region" description="Polar residues" evidence="1">
    <location>
        <begin position="9"/>
        <end position="21"/>
    </location>
</feature>
<accession>A0A9Q3PKL5</accession>
<evidence type="ECO:0000256" key="1">
    <source>
        <dbReference type="SAM" id="MobiDB-lite"/>
    </source>
</evidence>
<comment type="caution">
    <text evidence="2">The sequence shown here is derived from an EMBL/GenBank/DDBJ whole genome shotgun (WGS) entry which is preliminary data.</text>
</comment>
<feature type="region of interest" description="Disordered" evidence="1">
    <location>
        <begin position="1"/>
        <end position="24"/>
    </location>
</feature>
<proteinExistence type="predicted"/>
<evidence type="ECO:0000313" key="3">
    <source>
        <dbReference type="Proteomes" id="UP000765509"/>
    </source>
</evidence>
<dbReference type="AlphaFoldDB" id="A0A9Q3PKL5"/>
<sequence length="118" mass="12840">MWPGGLTLEGQSQLVVGQSDPNAEGCDELDGEKVEVVHNSIGHQSSTSPSHTPAKRFQIHIIPRNPRTFHPALATIHTSLPPDSPSFSTSRPDLIPEVRPSPIHKSRNSPIVTSQQLQ</sequence>
<dbReference type="Proteomes" id="UP000765509">
    <property type="component" value="Unassembled WGS sequence"/>
</dbReference>
<feature type="compositionally biased region" description="Polar residues" evidence="1">
    <location>
        <begin position="108"/>
        <end position="118"/>
    </location>
</feature>
<dbReference type="EMBL" id="AVOT02074824">
    <property type="protein sequence ID" value="MBW0563826.1"/>
    <property type="molecule type" value="Genomic_DNA"/>
</dbReference>
<protein>
    <submittedName>
        <fullName evidence="2">Uncharacterized protein</fullName>
    </submittedName>
</protein>
<feature type="region of interest" description="Disordered" evidence="1">
    <location>
        <begin position="77"/>
        <end position="118"/>
    </location>
</feature>
<evidence type="ECO:0000313" key="2">
    <source>
        <dbReference type="EMBL" id="MBW0563826.1"/>
    </source>
</evidence>
<keyword evidence="3" id="KW-1185">Reference proteome</keyword>
<gene>
    <name evidence="2" type="ORF">O181_103541</name>
</gene>